<dbReference type="InterPro" id="IPR013087">
    <property type="entry name" value="Znf_C2H2_type"/>
</dbReference>
<protein>
    <recommendedName>
        <fullName evidence="1">C2H2-type domain-containing protein</fullName>
    </recommendedName>
</protein>
<name>A0A0C3F999_PILCF</name>
<accession>A0A0C3F999</accession>
<dbReference type="PROSITE" id="PS00028">
    <property type="entry name" value="ZINC_FINGER_C2H2_1"/>
    <property type="match status" value="1"/>
</dbReference>
<evidence type="ECO:0000313" key="3">
    <source>
        <dbReference type="Proteomes" id="UP000054166"/>
    </source>
</evidence>
<dbReference type="HOGENOM" id="CLU_1161520_0_0_1"/>
<dbReference type="Proteomes" id="UP000054166">
    <property type="component" value="Unassembled WGS sequence"/>
</dbReference>
<dbReference type="EMBL" id="KN833034">
    <property type="protein sequence ID" value="KIM76524.1"/>
    <property type="molecule type" value="Genomic_DNA"/>
</dbReference>
<dbReference type="AlphaFoldDB" id="A0A0C3F999"/>
<feature type="domain" description="C2H2-type" evidence="1">
    <location>
        <begin position="9"/>
        <end position="30"/>
    </location>
</feature>
<dbReference type="STRING" id="765440.A0A0C3F999"/>
<organism evidence="2 3">
    <name type="scientific">Piloderma croceum (strain F 1598)</name>
    <dbReference type="NCBI Taxonomy" id="765440"/>
    <lineage>
        <taxon>Eukaryota</taxon>
        <taxon>Fungi</taxon>
        <taxon>Dikarya</taxon>
        <taxon>Basidiomycota</taxon>
        <taxon>Agaricomycotina</taxon>
        <taxon>Agaricomycetes</taxon>
        <taxon>Agaricomycetidae</taxon>
        <taxon>Atheliales</taxon>
        <taxon>Atheliaceae</taxon>
        <taxon>Piloderma</taxon>
    </lineage>
</organism>
<dbReference type="OrthoDB" id="2799352at2759"/>
<keyword evidence="3" id="KW-1185">Reference proteome</keyword>
<reference evidence="2 3" key="1">
    <citation type="submission" date="2014-04" db="EMBL/GenBank/DDBJ databases">
        <authorList>
            <consortium name="DOE Joint Genome Institute"/>
            <person name="Kuo A."/>
            <person name="Tarkka M."/>
            <person name="Buscot F."/>
            <person name="Kohler A."/>
            <person name="Nagy L.G."/>
            <person name="Floudas D."/>
            <person name="Copeland A."/>
            <person name="Barry K.W."/>
            <person name="Cichocki N."/>
            <person name="Veneault-Fourrey C."/>
            <person name="LaButti K."/>
            <person name="Lindquist E.A."/>
            <person name="Lipzen A."/>
            <person name="Lundell T."/>
            <person name="Morin E."/>
            <person name="Murat C."/>
            <person name="Sun H."/>
            <person name="Tunlid A."/>
            <person name="Henrissat B."/>
            <person name="Grigoriev I.V."/>
            <person name="Hibbett D.S."/>
            <person name="Martin F."/>
            <person name="Nordberg H.P."/>
            <person name="Cantor M.N."/>
            <person name="Hua S.X."/>
        </authorList>
    </citation>
    <scope>NUCLEOTIDE SEQUENCE [LARGE SCALE GENOMIC DNA]</scope>
    <source>
        <strain evidence="2 3">F 1598</strain>
    </source>
</reference>
<sequence length="239" mass="27656">MQAYERYSCESCDLIFDTGELRTKHKYEDHSEIGSITVEGTDGIELPCLRTPEGLLKCPSSECPNYLKLHRSTFIKHLLKHKMRPVVTKRAATGNPDSSRLHKMAKVITLLTPYGIHLGQHQLQKLFNKFGVKYFEVEPAFSNVSNGDPLARILRDFLPKPDTEIRMASKEKERTPFLRHMKWDEHLTDIRMSEDKRNLIHQLKAPTRPDELGYYQLAKVVDDYIARGMDIGWNHNNHA</sequence>
<gene>
    <name evidence="2" type="ORF">PILCRDRAFT_91591</name>
</gene>
<evidence type="ECO:0000313" key="2">
    <source>
        <dbReference type="EMBL" id="KIM76524.1"/>
    </source>
</evidence>
<dbReference type="InParanoid" id="A0A0C3F999"/>
<evidence type="ECO:0000259" key="1">
    <source>
        <dbReference type="PROSITE" id="PS00028"/>
    </source>
</evidence>
<proteinExistence type="predicted"/>
<reference evidence="3" key="2">
    <citation type="submission" date="2015-01" db="EMBL/GenBank/DDBJ databases">
        <title>Evolutionary Origins and Diversification of the Mycorrhizal Mutualists.</title>
        <authorList>
            <consortium name="DOE Joint Genome Institute"/>
            <consortium name="Mycorrhizal Genomics Consortium"/>
            <person name="Kohler A."/>
            <person name="Kuo A."/>
            <person name="Nagy L.G."/>
            <person name="Floudas D."/>
            <person name="Copeland A."/>
            <person name="Barry K.W."/>
            <person name="Cichocki N."/>
            <person name="Veneault-Fourrey C."/>
            <person name="LaButti K."/>
            <person name="Lindquist E.A."/>
            <person name="Lipzen A."/>
            <person name="Lundell T."/>
            <person name="Morin E."/>
            <person name="Murat C."/>
            <person name="Riley R."/>
            <person name="Ohm R."/>
            <person name="Sun H."/>
            <person name="Tunlid A."/>
            <person name="Henrissat B."/>
            <person name="Grigoriev I.V."/>
            <person name="Hibbett D.S."/>
            <person name="Martin F."/>
        </authorList>
    </citation>
    <scope>NUCLEOTIDE SEQUENCE [LARGE SCALE GENOMIC DNA]</scope>
    <source>
        <strain evidence="3">F 1598</strain>
    </source>
</reference>